<dbReference type="Pfam" id="PF00881">
    <property type="entry name" value="Nitroreductase"/>
    <property type="match status" value="2"/>
</dbReference>
<name>A0A2V1JQV8_EUBRA</name>
<evidence type="ECO:0000313" key="5">
    <source>
        <dbReference type="Proteomes" id="UP000245288"/>
    </source>
</evidence>
<dbReference type="InterPro" id="IPR029479">
    <property type="entry name" value="Nitroreductase"/>
</dbReference>
<proteinExistence type="inferred from homology"/>
<dbReference type="PANTHER" id="PTHR43673">
    <property type="entry name" value="NAD(P)H NITROREDUCTASE YDGI-RELATED"/>
    <property type="match status" value="1"/>
</dbReference>
<organism evidence="4 5">
    <name type="scientific">Eubacterium ramulus</name>
    <dbReference type="NCBI Taxonomy" id="39490"/>
    <lineage>
        <taxon>Bacteria</taxon>
        <taxon>Bacillati</taxon>
        <taxon>Bacillota</taxon>
        <taxon>Clostridia</taxon>
        <taxon>Eubacteriales</taxon>
        <taxon>Eubacteriaceae</taxon>
        <taxon>Eubacterium</taxon>
    </lineage>
</organism>
<protein>
    <submittedName>
        <fullName evidence="4">Nitroreductase</fullName>
    </submittedName>
</protein>
<dbReference type="AlphaFoldDB" id="A0A2V1JQV8"/>
<dbReference type="RefSeq" id="WP_109216655.1">
    <property type="nucleotide sequence ID" value="NZ_JAQDGV010000008.1"/>
</dbReference>
<comment type="caution">
    <text evidence="4">The sequence shown here is derived from an EMBL/GenBank/DDBJ whole genome shotgun (WGS) entry which is preliminary data.</text>
</comment>
<dbReference type="PANTHER" id="PTHR43673:SF10">
    <property type="entry name" value="NADH DEHYDROGENASE_NAD(P)H NITROREDUCTASE XCC3605-RELATED"/>
    <property type="match status" value="1"/>
</dbReference>
<dbReference type="SUPFAM" id="SSF55469">
    <property type="entry name" value="FMN-dependent nitroreductase-like"/>
    <property type="match status" value="1"/>
</dbReference>
<feature type="domain" description="Nitroreductase" evidence="3">
    <location>
        <begin position="8"/>
        <end position="65"/>
    </location>
</feature>
<reference evidence="4 5" key="1">
    <citation type="submission" date="2014-09" db="EMBL/GenBank/DDBJ databases">
        <title>Butyrate-producing bacteria isolated from human gut.</title>
        <authorList>
            <person name="Zhang Q."/>
            <person name="Zhao L."/>
        </authorList>
    </citation>
    <scope>NUCLEOTIDE SEQUENCE [LARGE SCALE GENOMIC DNA]</scope>
    <source>
        <strain evidence="4 5">21</strain>
    </source>
</reference>
<feature type="domain" description="Nitroreductase" evidence="3">
    <location>
        <begin position="66"/>
        <end position="158"/>
    </location>
</feature>
<dbReference type="GO" id="GO:0016491">
    <property type="term" value="F:oxidoreductase activity"/>
    <property type="evidence" value="ECO:0007669"/>
    <property type="project" value="UniProtKB-KW"/>
</dbReference>
<dbReference type="OrthoDB" id="9812105at2"/>
<evidence type="ECO:0000256" key="2">
    <source>
        <dbReference type="ARBA" id="ARBA00023002"/>
    </source>
</evidence>
<gene>
    <name evidence="4" type="ORF">LG34_14830</name>
</gene>
<evidence type="ECO:0000313" key="4">
    <source>
        <dbReference type="EMBL" id="PWE85591.1"/>
    </source>
</evidence>
<dbReference type="CDD" id="cd02062">
    <property type="entry name" value="Nitro_FMN_reductase"/>
    <property type="match status" value="1"/>
</dbReference>
<dbReference type="InterPro" id="IPR000415">
    <property type="entry name" value="Nitroreductase-like"/>
</dbReference>
<dbReference type="Proteomes" id="UP000245288">
    <property type="component" value="Unassembled WGS sequence"/>
</dbReference>
<keyword evidence="2" id="KW-0560">Oxidoreductase</keyword>
<dbReference type="Gene3D" id="3.40.109.10">
    <property type="entry name" value="NADH Oxidase"/>
    <property type="match status" value="1"/>
</dbReference>
<accession>A0A2V1JQV8</accession>
<sequence>MELNQVLEARRSIRHYQDQPVDLTLIGQMIEAAILSPSWKNSQTARYHVVSSPEMLKKIKTDCLPDFNQKNCQDAPVLIICTFVKNRAGFERDGQPSNEVGQGWGFYDCGLHNETLILKAKDLGLDTLVMGIRDSEKIREALNIPENEEIVSVISVGYRAVDPEMPKRKSMADITKFY</sequence>
<keyword evidence="5" id="KW-1185">Reference proteome</keyword>
<comment type="similarity">
    <text evidence="1">Belongs to the nitroreductase family.</text>
</comment>
<evidence type="ECO:0000259" key="3">
    <source>
        <dbReference type="Pfam" id="PF00881"/>
    </source>
</evidence>
<dbReference type="EMBL" id="JRFU01000174">
    <property type="protein sequence ID" value="PWE85591.1"/>
    <property type="molecule type" value="Genomic_DNA"/>
</dbReference>
<evidence type="ECO:0000256" key="1">
    <source>
        <dbReference type="ARBA" id="ARBA00007118"/>
    </source>
</evidence>